<comment type="caution">
    <text evidence="5">The sequence shown here is derived from an EMBL/GenBank/DDBJ whole genome shotgun (WGS) entry which is preliminary data.</text>
</comment>
<evidence type="ECO:0000256" key="2">
    <source>
        <dbReference type="ARBA" id="ARBA00022603"/>
    </source>
</evidence>
<dbReference type="GO" id="GO:0008757">
    <property type="term" value="F:S-adenosylmethionine-dependent methyltransferase activity"/>
    <property type="evidence" value="ECO:0007669"/>
    <property type="project" value="InterPro"/>
</dbReference>
<dbReference type="AlphaFoldDB" id="A0A1V9Z102"/>
<proteinExistence type="inferred from homology"/>
<feature type="domain" description="Methyltransferase" evidence="4">
    <location>
        <begin position="45"/>
        <end position="163"/>
    </location>
</feature>
<evidence type="ECO:0000256" key="1">
    <source>
        <dbReference type="ARBA" id="ARBA00008361"/>
    </source>
</evidence>
<dbReference type="OrthoDB" id="411785at2759"/>
<protein>
    <recommendedName>
        <fullName evidence="4">Methyltransferase domain-containing protein</fullName>
    </recommendedName>
</protein>
<sequence length="202" mass="22881">MPNQVSTAVFWDLFYGRTTNPDEWYLSFEHDAMKVLTPHVRGLNHGAVVMHLGCGASAIANALATAMQCQFLLVNMDFSAIVLRQLKEKEAGTIVPVDFLQMDARYLPYRNATIDLIVDKGTLDSILSDSTKQDTNSRLITSELCRILRPGGKLLSVSTFRNEARERCLTYEGWSVECIVIPMTPYEYPDQKECYLYVMIKL</sequence>
<dbReference type="InterPro" id="IPR025714">
    <property type="entry name" value="Methyltranfer_dom"/>
</dbReference>
<dbReference type="InterPro" id="IPR029063">
    <property type="entry name" value="SAM-dependent_MTases_sf"/>
</dbReference>
<dbReference type="Pfam" id="PF13847">
    <property type="entry name" value="Methyltransf_31"/>
    <property type="match status" value="1"/>
</dbReference>
<dbReference type="EMBL" id="JNBR01000514">
    <property type="protein sequence ID" value="OQR91607.1"/>
    <property type="molecule type" value="Genomic_DNA"/>
</dbReference>
<reference evidence="5 6" key="1">
    <citation type="journal article" date="2014" name="Genome Biol. Evol.">
        <title>The secreted proteins of Achlya hypogyna and Thraustotheca clavata identify the ancestral oomycete secretome and reveal gene acquisitions by horizontal gene transfer.</title>
        <authorList>
            <person name="Misner I."/>
            <person name="Blouin N."/>
            <person name="Leonard G."/>
            <person name="Richards T.A."/>
            <person name="Lane C.E."/>
        </authorList>
    </citation>
    <scope>NUCLEOTIDE SEQUENCE [LARGE SCALE GENOMIC DNA]</scope>
    <source>
        <strain evidence="5 6">ATCC 48635</strain>
    </source>
</reference>
<comment type="similarity">
    <text evidence="1">Belongs to the methyltransferase superfamily.</text>
</comment>
<keyword evidence="2" id="KW-0489">Methyltransferase</keyword>
<name>A0A1V9Z102_ACHHY</name>
<evidence type="ECO:0000313" key="6">
    <source>
        <dbReference type="Proteomes" id="UP000243579"/>
    </source>
</evidence>
<accession>A0A1V9Z102</accession>
<keyword evidence="3" id="KW-0808">Transferase</keyword>
<dbReference type="STRING" id="1202772.A0A1V9Z102"/>
<evidence type="ECO:0000259" key="4">
    <source>
        <dbReference type="Pfam" id="PF13847"/>
    </source>
</evidence>
<gene>
    <name evidence="5" type="ORF">ACHHYP_04531</name>
</gene>
<dbReference type="SUPFAM" id="SSF53335">
    <property type="entry name" value="S-adenosyl-L-methionine-dependent methyltransferases"/>
    <property type="match status" value="1"/>
</dbReference>
<dbReference type="GO" id="GO:0032259">
    <property type="term" value="P:methylation"/>
    <property type="evidence" value="ECO:0007669"/>
    <property type="project" value="UniProtKB-KW"/>
</dbReference>
<dbReference type="InterPro" id="IPR051419">
    <property type="entry name" value="Lys/N-term_MeTrsfase_sf"/>
</dbReference>
<keyword evidence="6" id="KW-1185">Reference proteome</keyword>
<dbReference type="PANTHER" id="PTHR12176">
    <property type="entry name" value="SAM-DEPENDENT METHYLTRANSFERASE SUPERFAMILY PROTEIN"/>
    <property type="match status" value="1"/>
</dbReference>
<evidence type="ECO:0000313" key="5">
    <source>
        <dbReference type="EMBL" id="OQR91607.1"/>
    </source>
</evidence>
<dbReference type="Gene3D" id="3.40.50.150">
    <property type="entry name" value="Vaccinia Virus protein VP39"/>
    <property type="match status" value="1"/>
</dbReference>
<organism evidence="5 6">
    <name type="scientific">Achlya hypogyna</name>
    <name type="common">Oomycete</name>
    <name type="synonym">Protoachlya hypogyna</name>
    <dbReference type="NCBI Taxonomy" id="1202772"/>
    <lineage>
        <taxon>Eukaryota</taxon>
        <taxon>Sar</taxon>
        <taxon>Stramenopiles</taxon>
        <taxon>Oomycota</taxon>
        <taxon>Saprolegniomycetes</taxon>
        <taxon>Saprolegniales</taxon>
        <taxon>Achlyaceae</taxon>
        <taxon>Achlya</taxon>
    </lineage>
</organism>
<dbReference type="Proteomes" id="UP000243579">
    <property type="component" value="Unassembled WGS sequence"/>
</dbReference>
<evidence type="ECO:0000256" key="3">
    <source>
        <dbReference type="ARBA" id="ARBA00022679"/>
    </source>
</evidence>
<dbReference type="CDD" id="cd02440">
    <property type="entry name" value="AdoMet_MTases"/>
    <property type="match status" value="1"/>
</dbReference>